<dbReference type="AlphaFoldDB" id="A0A074LNS2"/>
<gene>
    <name evidence="1" type="ORF">EL26_20690</name>
</gene>
<sequence>MLTVEDLCAAVKSVSVCDVIDYFPEELDDLVMARFTGGSRDIDLPTLREPTFQVIVRNRDASKAERLATQIESQLHTSFVQISGYDCTIFSKHEPLDLGKDGKERQMYSMNFEMIYQTRPNSQRLGIS</sequence>
<reference evidence="1 2" key="1">
    <citation type="journal article" date="2013" name="Int. J. Syst. Evol. Microbiol.">
        <title>Tumebacillus flagellatus sp. nov., an alpha-amylase/pullulanase-producing bacterium isolated from cassava wastewater.</title>
        <authorList>
            <person name="Wang Q."/>
            <person name="Xie N."/>
            <person name="Qin Y."/>
            <person name="Shen N."/>
            <person name="Zhu J."/>
            <person name="Mi H."/>
            <person name="Huang R."/>
        </authorList>
    </citation>
    <scope>NUCLEOTIDE SEQUENCE [LARGE SCALE GENOMIC DNA]</scope>
    <source>
        <strain evidence="1 2">GST4</strain>
    </source>
</reference>
<dbReference type="Pfam" id="PF12691">
    <property type="entry name" value="Phage_tail_terminator_6"/>
    <property type="match status" value="1"/>
</dbReference>
<dbReference type="STRING" id="1157490.EL26_20690"/>
<evidence type="ECO:0000313" key="1">
    <source>
        <dbReference type="EMBL" id="KEO81493.1"/>
    </source>
</evidence>
<dbReference type="InterPro" id="IPR024411">
    <property type="entry name" value="Tail_terminator_phage"/>
</dbReference>
<protein>
    <recommendedName>
        <fullName evidence="3">Phage protein</fullName>
    </recommendedName>
</protein>
<dbReference type="Proteomes" id="UP000027931">
    <property type="component" value="Unassembled WGS sequence"/>
</dbReference>
<dbReference type="EMBL" id="JMIR01000037">
    <property type="protein sequence ID" value="KEO81493.1"/>
    <property type="molecule type" value="Genomic_DNA"/>
</dbReference>
<accession>A0A074LNS2</accession>
<proteinExistence type="predicted"/>
<dbReference type="RefSeq" id="WP_038093106.1">
    <property type="nucleotide sequence ID" value="NZ_JMIR01000037.1"/>
</dbReference>
<organism evidence="1 2">
    <name type="scientific">Tumebacillus flagellatus</name>
    <dbReference type="NCBI Taxonomy" id="1157490"/>
    <lineage>
        <taxon>Bacteria</taxon>
        <taxon>Bacillati</taxon>
        <taxon>Bacillota</taxon>
        <taxon>Bacilli</taxon>
        <taxon>Bacillales</taxon>
        <taxon>Alicyclobacillaceae</taxon>
        <taxon>Tumebacillus</taxon>
    </lineage>
</organism>
<dbReference type="OrthoDB" id="2989795at2"/>
<evidence type="ECO:0008006" key="3">
    <source>
        <dbReference type="Google" id="ProtNLM"/>
    </source>
</evidence>
<keyword evidence="2" id="KW-1185">Reference proteome</keyword>
<evidence type="ECO:0000313" key="2">
    <source>
        <dbReference type="Proteomes" id="UP000027931"/>
    </source>
</evidence>
<comment type="caution">
    <text evidence="1">The sequence shown here is derived from an EMBL/GenBank/DDBJ whole genome shotgun (WGS) entry which is preliminary data.</text>
</comment>
<name>A0A074LNS2_9BACL</name>